<evidence type="ECO:0000256" key="2">
    <source>
        <dbReference type="ARBA" id="ARBA00011245"/>
    </source>
</evidence>
<comment type="caution">
    <text evidence="11">The sequence shown here is derived from an EMBL/GenBank/DDBJ whole genome shotgun (WGS) entry which is preliminary data.</text>
</comment>
<keyword evidence="7" id="KW-0742">SOS response</keyword>
<dbReference type="GO" id="GO:0005829">
    <property type="term" value="C:cytosol"/>
    <property type="evidence" value="ECO:0007669"/>
    <property type="project" value="TreeGrafter"/>
</dbReference>
<dbReference type="InterPro" id="IPR043502">
    <property type="entry name" value="DNA/RNA_pol_sf"/>
</dbReference>
<dbReference type="InterPro" id="IPR025188">
    <property type="entry name" value="DUF4113"/>
</dbReference>
<dbReference type="SUPFAM" id="SSF100879">
    <property type="entry name" value="Lesion bypass DNA polymerase (Y-family), little finger domain"/>
    <property type="match status" value="1"/>
</dbReference>
<name>A0A0M2R1E3_9PROT</name>
<dbReference type="GO" id="GO:0009432">
    <property type="term" value="P:SOS response"/>
    <property type="evidence" value="ECO:0007669"/>
    <property type="project" value="UniProtKB-KW"/>
</dbReference>
<dbReference type="GO" id="GO:0003684">
    <property type="term" value="F:damaged DNA binding"/>
    <property type="evidence" value="ECO:0007669"/>
    <property type="project" value="InterPro"/>
</dbReference>
<dbReference type="EMBL" id="LANI01000032">
    <property type="protein sequence ID" value="KKJ75466.1"/>
    <property type="molecule type" value="Genomic_DNA"/>
</dbReference>
<dbReference type="STRING" id="1549748.WH95_18320"/>
<evidence type="ECO:0000313" key="11">
    <source>
        <dbReference type="EMBL" id="KKJ75466.1"/>
    </source>
</evidence>
<dbReference type="EC" id="2.7.7.7" evidence="3"/>
<proteinExistence type="inferred from homology"/>
<dbReference type="Gene3D" id="3.40.1170.60">
    <property type="match status" value="1"/>
</dbReference>
<dbReference type="NCBIfam" id="NF002955">
    <property type="entry name" value="PRK03609.1"/>
    <property type="match status" value="1"/>
</dbReference>
<evidence type="ECO:0000256" key="1">
    <source>
        <dbReference type="ARBA" id="ARBA00010945"/>
    </source>
</evidence>
<dbReference type="PANTHER" id="PTHR11076:SF34">
    <property type="entry name" value="PROTEIN UMUC"/>
    <property type="match status" value="1"/>
</dbReference>
<comment type="subunit">
    <text evidence="2">Monomer.</text>
</comment>
<evidence type="ECO:0000313" key="12">
    <source>
        <dbReference type="Proteomes" id="UP000034491"/>
    </source>
</evidence>
<dbReference type="PROSITE" id="PS50173">
    <property type="entry name" value="UMUC"/>
    <property type="match status" value="1"/>
</dbReference>
<dbReference type="InterPro" id="IPR017961">
    <property type="entry name" value="DNA_pol_Y-fam_little_finger"/>
</dbReference>
<accession>A0A0M2R1E3</accession>
<dbReference type="Gene3D" id="3.30.1490.100">
    <property type="entry name" value="DNA polymerase, Y-family, little finger domain"/>
    <property type="match status" value="1"/>
</dbReference>
<comment type="catalytic activity">
    <reaction evidence="9">
        <text>DNA(n) + a 2'-deoxyribonucleoside 5'-triphosphate = DNA(n+1) + diphosphate</text>
        <dbReference type="Rhea" id="RHEA:22508"/>
        <dbReference type="Rhea" id="RHEA-COMP:17339"/>
        <dbReference type="Rhea" id="RHEA-COMP:17340"/>
        <dbReference type="ChEBI" id="CHEBI:33019"/>
        <dbReference type="ChEBI" id="CHEBI:61560"/>
        <dbReference type="ChEBI" id="CHEBI:173112"/>
        <dbReference type="EC" id="2.7.7.7"/>
    </reaction>
</comment>
<evidence type="ECO:0000256" key="9">
    <source>
        <dbReference type="ARBA" id="ARBA00049244"/>
    </source>
</evidence>
<keyword evidence="6" id="KW-0234">DNA repair</keyword>
<comment type="function">
    <text evidence="8">Poorly processive, error-prone DNA polymerase involved in untargeted mutagenesis. Copies undamaged DNA at stalled replication forks, which arise in vivo from mismatched or misaligned primer ends. These misaligned primers can be extended by PolIV. Exhibits no 3'-5' exonuclease (proofreading) activity. May be involved in translesional synthesis, in conjunction with the beta clamp from PolIII.</text>
</comment>
<dbReference type="Proteomes" id="UP000034491">
    <property type="component" value="Unassembled WGS sequence"/>
</dbReference>
<dbReference type="InterPro" id="IPR036775">
    <property type="entry name" value="DNA_pol_Y-fam_lit_finger_sf"/>
</dbReference>
<dbReference type="SUPFAM" id="SSF56672">
    <property type="entry name" value="DNA/RNA polymerases"/>
    <property type="match status" value="1"/>
</dbReference>
<dbReference type="CDD" id="cd01700">
    <property type="entry name" value="PolY_Pol_V_umuC"/>
    <property type="match status" value="1"/>
</dbReference>
<evidence type="ECO:0000256" key="6">
    <source>
        <dbReference type="ARBA" id="ARBA00023204"/>
    </source>
</evidence>
<keyword evidence="4" id="KW-0227">DNA damage</keyword>
<dbReference type="InterPro" id="IPR043128">
    <property type="entry name" value="Rev_trsase/Diguanyl_cyclase"/>
</dbReference>
<evidence type="ECO:0000256" key="8">
    <source>
        <dbReference type="ARBA" id="ARBA00025589"/>
    </source>
</evidence>
<dbReference type="PANTHER" id="PTHR11076">
    <property type="entry name" value="DNA REPAIR POLYMERASE UMUC / TRANSFERASE FAMILY MEMBER"/>
    <property type="match status" value="1"/>
</dbReference>
<dbReference type="Pfam" id="PF11799">
    <property type="entry name" value="IMS_C"/>
    <property type="match status" value="1"/>
</dbReference>
<protein>
    <recommendedName>
        <fullName evidence="3">DNA-directed DNA polymerase</fullName>
        <ecNumber evidence="3">2.7.7.7</ecNumber>
    </recommendedName>
</protein>
<dbReference type="GO" id="GO:0042276">
    <property type="term" value="P:error-prone translesion synthesis"/>
    <property type="evidence" value="ECO:0007669"/>
    <property type="project" value="TreeGrafter"/>
</dbReference>
<dbReference type="Gene3D" id="3.30.70.270">
    <property type="match status" value="1"/>
</dbReference>
<evidence type="ECO:0000256" key="4">
    <source>
        <dbReference type="ARBA" id="ARBA00022763"/>
    </source>
</evidence>
<dbReference type="Pfam" id="PF00817">
    <property type="entry name" value="IMS"/>
    <property type="match status" value="1"/>
</dbReference>
<dbReference type="AlphaFoldDB" id="A0A0M2R1E3"/>
<dbReference type="InterPro" id="IPR001126">
    <property type="entry name" value="UmuC"/>
</dbReference>
<dbReference type="GO" id="GO:0003887">
    <property type="term" value="F:DNA-directed DNA polymerase activity"/>
    <property type="evidence" value="ECO:0007669"/>
    <property type="project" value="UniProtKB-EC"/>
</dbReference>
<keyword evidence="5" id="KW-0741">SOS mutagenesis</keyword>
<sequence length="434" mass="48512">MIFSQAKTSDHCQWIALVDVNNFYASCERVFRPDLENVPIVVLSNNDGCVIARSEEAKRLGYKMGDLFHVIKPKLRQTGTKVFSSNYALYGDMSDRVNEIYSRFTSGIEVYSIDESFLRFSGGGVVHNLATLTELGQSIRQTVGQYTGLPVCVGISTTKTLAKVANRIAKKNSHYDGVFVFEPDNKAQLQQISIDDVWGISRRLTPKLQALGIYSALDLASADPKRIRSGFNVVLERMVHELNGISCLAVEEVVPPRKSIIVSRGFGRYLSEFSLIQQAVAAHATRAGEKLRKQQLAANKLSISLRTSPHGKDQVYYKKSFGITFAEATSETALLIKAAEHCLRKVYRKGLLYQKVGVFLGGLVDAQGVQQSIFTQKDVTKSKALMRVLDDLNRSHGRDTVRFAASGIDEDWKMRQKMISPRYTTRWSDLPVVR</sequence>
<dbReference type="InterPro" id="IPR050116">
    <property type="entry name" value="DNA_polymerase-Y"/>
</dbReference>
<keyword evidence="12" id="KW-1185">Reference proteome</keyword>
<organism evidence="11 12">
    <name type="scientific">Kiloniella litopenaei</name>
    <dbReference type="NCBI Taxonomy" id="1549748"/>
    <lineage>
        <taxon>Bacteria</taxon>
        <taxon>Pseudomonadati</taxon>
        <taxon>Pseudomonadota</taxon>
        <taxon>Alphaproteobacteria</taxon>
        <taxon>Rhodospirillales</taxon>
        <taxon>Kiloniellaceae</taxon>
        <taxon>Kiloniella</taxon>
    </lineage>
</organism>
<comment type="similarity">
    <text evidence="1">Belongs to the DNA polymerase type-Y family.</text>
</comment>
<evidence type="ECO:0000256" key="3">
    <source>
        <dbReference type="ARBA" id="ARBA00012417"/>
    </source>
</evidence>
<evidence type="ECO:0000256" key="5">
    <source>
        <dbReference type="ARBA" id="ARBA00023199"/>
    </source>
</evidence>
<evidence type="ECO:0000259" key="10">
    <source>
        <dbReference type="PROSITE" id="PS50173"/>
    </source>
</evidence>
<dbReference type="PATRIC" id="fig|1549748.8.peg.2937"/>
<dbReference type="Pfam" id="PF13438">
    <property type="entry name" value="DUF4113"/>
    <property type="match status" value="1"/>
</dbReference>
<dbReference type="GO" id="GO:0006281">
    <property type="term" value="P:DNA repair"/>
    <property type="evidence" value="ECO:0007669"/>
    <property type="project" value="UniProtKB-KW"/>
</dbReference>
<reference evidence="11 12" key="1">
    <citation type="submission" date="2015-03" db="EMBL/GenBank/DDBJ databases">
        <title>Genome sequence of Kiloniella sp. P1-1, isolated from the gut microflora of Pacific white shrimp, Penaeus vannamei.</title>
        <authorList>
            <person name="Shao Z."/>
            <person name="Wang L."/>
            <person name="Li X."/>
        </authorList>
    </citation>
    <scope>NUCLEOTIDE SEQUENCE [LARGE SCALE GENOMIC DNA]</scope>
    <source>
        <strain evidence="11 12">P1-1</strain>
    </source>
</reference>
<feature type="domain" description="UmuC" evidence="10">
    <location>
        <begin position="15"/>
        <end position="201"/>
    </location>
</feature>
<evidence type="ECO:0000256" key="7">
    <source>
        <dbReference type="ARBA" id="ARBA00023236"/>
    </source>
</evidence>
<gene>
    <name evidence="11" type="ORF">WH95_18320</name>
</gene>